<name>A0A7K1J7F5_9BIFI</name>
<comment type="caution">
    <text evidence="2">The sequence shown here is derived from an EMBL/GenBank/DDBJ whole genome shotgun (WGS) entry which is preliminary data.</text>
</comment>
<evidence type="ECO:0000313" key="2">
    <source>
        <dbReference type="EMBL" id="MUH60491.1"/>
    </source>
</evidence>
<feature type="region of interest" description="Disordered" evidence="1">
    <location>
        <begin position="262"/>
        <end position="289"/>
    </location>
</feature>
<proteinExistence type="predicted"/>
<gene>
    <name evidence="2" type="ORF">GSD1FS_1864</name>
</gene>
<accession>A0A7K1J7F5</accession>
<organism evidence="2 3">
    <name type="scientific">Bifidobacterium canis</name>
    <dbReference type="NCBI Taxonomy" id="2610880"/>
    <lineage>
        <taxon>Bacteria</taxon>
        <taxon>Bacillati</taxon>
        <taxon>Actinomycetota</taxon>
        <taxon>Actinomycetes</taxon>
        <taxon>Bifidobacteriales</taxon>
        <taxon>Bifidobacteriaceae</taxon>
        <taxon>Bifidobacterium</taxon>
    </lineage>
</organism>
<evidence type="ECO:0000256" key="1">
    <source>
        <dbReference type="SAM" id="MobiDB-lite"/>
    </source>
</evidence>
<dbReference type="Proteomes" id="UP000487882">
    <property type="component" value="Unassembled WGS sequence"/>
</dbReference>
<dbReference type="EMBL" id="WNLP01000012">
    <property type="protein sequence ID" value="MUH60491.1"/>
    <property type="molecule type" value="Genomic_DNA"/>
</dbReference>
<sequence>MHGVSADTFLRYTRAYGANWGDEALQMIEDGTAPLDVAAILIILRTLNQICDDNLRLADIFFFNAPANAIRISKDLTASTQSVQKILQGAPVSFYTNDSAKADNPHNIAYEMRLCKEACQRKSKPCTELEKLGVNKLGVSIDAFRNWCKALFGRSIDEEAQLHKTIRNTDVNKIGAQIIEDMYREHINRVKYSLHNADCWQGRNINLMSNDELDKLEDDLQVMRDCPPKTQALRQIAFVRQKRAYDACLFTQGQLVFQPDRIPSKHYDDEQPADDCATISSGAYTNPDE</sequence>
<protein>
    <submittedName>
        <fullName evidence="2">Uncharacterized protein</fullName>
    </submittedName>
</protein>
<reference evidence="2 3" key="1">
    <citation type="submission" date="2019-09" db="EMBL/GenBank/DDBJ databases">
        <title>Bifidobacterium canis sp. nov., isolated from the digestive tract of German Shepherd dog puppy.</title>
        <authorList>
            <person name="Bunesova V."/>
        </authorList>
    </citation>
    <scope>NUCLEOTIDE SEQUENCE [LARGE SCALE GENOMIC DNA]</scope>
    <source>
        <strain evidence="2 3">GSD1FS</strain>
    </source>
</reference>
<dbReference type="AlphaFoldDB" id="A0A7K1J7F5"/>
<evidence type="ECO:0000313" key="3">
    <source>
        <dbReference type="Proteomes" id="UP000487882"/>
    </source>
</evidence>
<keyword evidence="3" id="KW-1185">Reference proteome</keyword>
<feature type="compositionally biased region" description="Polar residues" evidence="1">
    <location>
        <begin position="278"/>
        <end position="289"/>
    </location>
</feature>
<dbReference type="RefSeq" id="WP_155589289.1">
    <property type="nucleotide sequence ID" value="NZ_WNLP01000012.1"/>
</dbReference>